<feature type="transmembrane region" description="Helical" evidence="6">
    <location>
        <begin position="100"/>
        <end position="120"/>
    </location>
</feature>
<dbReference type="SUPFAM" id="SSF103481">
    <property type="entry name" value="Multidrug resistance efflux transporter EmrE"/>
    <property type="match status" value="2"/>
</dbReference>
<dbReference type="GO" id="GO:0022857">
    <property type="term" value="F:transmembrane transporter activity"/>
    <property type="evidence" value="ECO:0007669"/>
    <property type="project" value="InterPro"/>
</dbReference>
<evidence type="ECO:0000313" key="8">
    <source>
        <dbReference type="EMBL" id="PON40851.1"/>
    </source>
</evidence>
<proteinExistence type="inferred from homology"/>
<accession>A0A2P5AWH6</accession>
<evidence type="ECO:0000256" key="3">
    <source>
        <dbReference type="ARBA" id="ARBA00022692"/>
    </source>
</evidence>
<feature type="domain" description="EamA" evidence="7">
    <location>
        <begin position="183"/>
        <end position="321"/>
    </location>
</feature>
<dbReference type="InterPro" id="IPR037185">
    <property type="entry name" value="EmrE-like"/>
</dbReference>
<dbReference type="InterPro" id="IPR000620">
    <property type="entry name" value="EamA_dom"/>
</dbReference>
<feature type="transmembrane region" description="Helical" evidence="6">
    <location>
        <begin position="245"/>
        <end position="266"/>
    </location>
</feature>
<evidence type="ECO:0000256" key="6">
    <source>
        <dbReference type="RuleBase" id="RU363077"/>
    </source>
</evidence>
<dbReference type="InterPro" id="IPR030184">
    <property type="entry name" value="WAT1-related"/>
</dbReference>
<dbReference type="OrthoDB" id="1931790at2759"/>
<feature type="domain" description="EamA" evidence="7">
    <location>
        <begin position="18"/>
        <end position="149"/>
    </location>
</feature>
<dbReference type="PANTHER" id="PTHR31218">
    <property type="entry name" value="WAT1-RELATED PROTEIN"/>
    <property type="match status" value="1"/>
</dbReference>
<feature type="transmembrane region" description="Helical" evidence="6">
    <location>
        <begin position="140"/>
        <end position="161"/>
    </location>
</feature>
<dbReference type="EMBL" id="JXTC01000678">
    <property type="protein sequence ID" value="PON40851.1"/>
    <property type="molecule type" value="Genomic_DNA"/>
</dbReference>
<comment type="subcellular location">
    <subcellularLocation>
        <location evidence="1 6">Membrane</location>
        <topology evidence="1 6">Multi-pass membrane protein</topology>
    </subcellularLocation>
</comment>
<evidence type="ECO:0000256" key="2">
    <source>
        <dbReference type="ARBA" id="ARBA00007635"/>
    </source>
</evidence>
<evidence type="ECO:0000256" key="5">
    <source>
        <dbReference type="ARBA" id="ARBA00023136"/>
    </source>
</evidence>
<keyword evidence="9" id="KW-1185">Reference proteome</keyword>
<comment type="similarity">
    <text evidence="2 6">Belongs to the drug/metabolite transporter (DMT) superfamily. Plant drug/metabolite exporter (P-DME) (TC 2.A.7.4) family.</text>
</comment>
<evidence type="ECO:0000256" key="4">
    <source>
        <dbReference type="ARBA" id="ARBA00022989"/>
    </source>
</evidence>
<dbReference type="Proteomes" id="UP000237000">
    <property type="component" value="Unassembled WGS sequence"/>
</dbReference>
<feature type="transmembrane region" description="Helical" evidence="6">
    <location>
        <begin position="278"/>
        <end position="298"/>
    </location>
</feature>
<dbReference type="Pfam" id="PF00892">
    <property type="entry name" value="EamA"/>
    <property type="match status" value="2"/>
</dbReference>
<sequence>MEQQIRERGRGKSKSQIIFGAGFFMVNKVSLNKGMSRYVLVTYGYAFGTLATALLAFLFERNNTCEITIPVWRNIFLLGLLGAVFGRTMCFMGLQYTSQAFGSAVSNIFPAFTFVLAVLFRMEKLDISKHGSQAKIGGTILSFTGATIMTLYKGINVISIHAQGSHNHSTSTSKLSFDKDWIKGSSLLVASELSMAAFYILQTSTVKMYAAPLTLTGLSCLSATLLSTIMTAILDHRAASWRLSWNITLFAPLYNGIMIFGITLYVKILVIQRKGPVFATAFNPLSTIIAAIAGLFILEEVLHLGSIVGAMLTILGLYAILWGKKKEEEISLVHTSIFEQDNIGPKPEIDKGRSNHVV</sequence>
<keyword evidence="5 6" id="KW-0472">Membrane</keyword>
<evidence type="ECO:0000256" key="1">
    <source>
        <dbReference type="ARBA" id="ARBA00004141"/>
    </source>
</evidence>
<gene>
    <name evidence="8" type="ORF">TorRG33x02_339490</name>
</gene>
<keyword evidence="3 6" id="KW-0812">Transmembrane</keyword>
<evidence type="ECO:0000313" key="9">
    <source>
        <dbReference type="Proteomes" id="UP000237000"/>
    </source>
</evidence>
<organism evidence="8 9">
    <name type="scientific">Trema orientale</name>
    <name type="common">Charcoal tree</name>
    <name type="synonym">Celtis orientalis</name>
    <dbReference type="NCBI Taxonomy" id="63057"/>
    <lineage>
        <taxon>Eukaryota</taxon>
        <taxon>Viridiplantae</taxon>
        <taxon>Streptophyta</taxon>
        <taxon>Embryophyta</taxon>
        <taxon>Tracheophyta</taxon>
        <taxon>Spermatophyta</taxon>
        <taxon>Magnoliopsida</taxon>
        <taxon>eudicotyledons</taxon>
        <taxon>Gunneridae</taxon>
        <taxon>Pentapetalae</taxon>
        <taxon>rosids</taxon>
        <taxon>fabids</taxon>
        <taxon>Rosales</taxon>
        <taxon>Cannabaceae</taxon>
        <taxon>Trema</taxon>
    </lineage>
</organism>
<feature type="transmembrane region" description="Helical" evidence="6">
    <location>
        <begin position="38"/>
        <end position="59"/>
    </location>
</feature>
<reference evidence="9" key="1">
    <citation type="submission" date="2016-06" db="EMBL/GenBank/DDBJ databases">
        <title>Parallel loss of symbiosis genes in relatives of nitrogen-fixing non-legume Parasponia.</title>
        <authorList>
            <person name="Van Velzen R."/>
            <person name="Holmer R."/>
            <person name="Bu F."/>
            <person name="Rutten L."/>
            <person name="Van Zeijl A."/>
            <person name="Liu W."/>
            <person name="Santuari L."/>
            <person name="Cao Q."/>
            <person name="Sharma T."/>
            <person name="Shen D."/>
            <person name="Roswanjaya Y."/>
            <person name="Wardhani T."/>
            <person name="Kalhor M.S."/>
            <person name="Jansen J."/>
            <person name="Van den Hoogen J."/>
            <person name="Gungor B."/>
            <person name="Hartog M."/>
            <person name="Hontelez J."/>
            <person name="Verver J."/>
            <person name="Yang W.-C."/>
            <person name="Schijlen E."/>
            <person name="Repin R."/>
            <person name="Schilthuizen M."/>
            <person name="Schranz E."/>
            <person name="Heidstra R."/>
            <person name="Miyata K."/>
            <person name="Fedorova E."/>
            <person name="Kohlen W."/>
            <person name="Bisseling T."/>
            <person name="Smit S."/>
            <person name="Geurts R."/>
        </authorList>
    </citation>
    <scope>NUCLEOTIDE SEQUENCE [LARGE SCALE GENOMIC DNA]</scope>
    <source>
        <strain evidence="9">cv. RG33-2</strain>
    </source>
</reference>
<dbReference type="AlphaFoldDB" id="A0A2P5AWH6"/>
<feature type="transmembrane region" description="Helical" evidence="6">
    <location>
        <begin position="71"/>
        <end position="94"/>
    </location>
</feature>
<evidence type="ECO:0000259" key="7">
    <source>
        <dbReference type="Pfam" id="PF00892"/>
    </source>
</evidence>
<dbReference type="GO" id="GO:0016020">
    <property type="term" value="C:membrane"/>
    <property type="evidence" value="ECO:0007669"/>
    <property type="project" value="UniProtKB-SubCell"/>
</dbReference>
<protein>
    <recommendedName>
        <fullName evidence="6">WAT1-related protein</fullName>
    </recommendedName>
</protein>
<feature type="transmembrane region" description="Helical" evidence="6">
    <location>
        <begin position="213"/>
        <end position="233"/>
    </location>
</feature>
<feature type="transmembrane region" description="Helical" evidence="6">
    <location>
        <begin position="304"/>
        <end position="322"/>
    </location>
</feature>
<name>A0A2P5AWH6_TREOI</name>
<comment type="caution">
    <text evidence="8">The sequence shown here is derived from an EMBL/GenBank/DDBJ whole genome shotgun (WGS) entry which is preliminary data.</text>
</comment>
<keyword evidence="4 6" id="KW-1133">Transmembrane helix</keyword>
<dbReference type="InParanoid" id="A0A2P5AWH6"/>